<dbReference type="InterPro" id="IPR011679">
    <property type="entry name" value="ERp29_C"/>
</dbReference>
<dbReference type="Pfam" id="PF00085">
    <property type="entry name" value="Thioredoxin"/>
    <property type="match status" value="1"/>
</dbReference>
<dbReference type="InterPro" id="IPR017937">
    <property type="entry name" value="Thioredoxin_CS"/>
</dbReference>
<dbReference type="PROSITE" id="PS00194">
    <property type="entry name" value="THIOREDOXIN_1"/>
    <property type="match status" value="1"/>
</dbReference>
<sequence length="252" mass="27106">MLLRHSLVLFAALGSLAGIRAADDPTGSLAGVVDLTPDNFDKYVNGAKDVLVEFYAPWCGHCKHLTPEYKKLGAAVAASPALKSRVTIAKVDADAHRSLGERFGVGGFPTLKYFHRGKPVSEPADYSGARTQQGFTDFIEKALAADTGFARVASLDSLASLFPDSKTPQKVYDDLKAKVAKLTDKTEKSAGDIYLKYAQKAVDKGNEYFGTEKSRLERLLESGKVGASKIGEISQKLSVLSAFEKVKAAVEE</sequence>
<dbReference type="InterPro" id="IPR051063">
    <property type="entry name" value="PDI"/>
</dbReference>
<dbReference type="AlphaFoldDB" id="A0AAW1PYI1"/>
<keyword evidence="5" id="KW-0677">Repeat</keyword>
<dbReference type="Gene3D" id="1.20.1150.12">
    <property type="entry name" value="Endoplasmic reticulum resident protein 29, C-terminal domain"/>
    <property type="match status" value="1"/>
</dbReference>
<feature type="signal peptide" evidence="10">
    <location>
        <begin position="1"/>
        <end position="21"/>
    </location>
</feature>
<keyword evidence="13" id="KW-1185">Reference proteome</keyword>
<evidence type="ECO:0000256" key="3">
    <source>
        <dbReference type="ARBA" id="ARBA00012723"/>
    </source>
</evidence>
<proteinExistence type="inferred from homology"/>
<evidence type="ECO:0000313" key="13">
    <source>
        <dbReference type="Proteomes" id="UP001465755"/>
    </source>
</evidence>
<dbReference type="GO" id="GO:0005783">
    <property type="term" value="C:endoplasmic reticulum"/>
    <property type="evidence" value="ECO:0007669"/>
    <property type="project" value="InterPro"/>
</dbReference>
<dbReference type="Proteomes" id="UP001465755">
    <property type="component" value="Unassembled WGS sequence"/>
</dbReference>
<dbReference type="SUPFAM" id="SSF52833">
    <property type="entry name" value="Thioredoxin-like"/>
    <property type="match status" value="1"/>
</dbReference>
<dbReference type="InterPro" id="IPR005788">
    <property type="entry name" value="PDI_thioredoxin-like_dom"/>
</dbReference>
<dbReference type="Pfam" id="PF07749">
    <property type="entry name" value="ERp29"/>
    <property type="match status" value="1"/>
</dbReference>
<dbReference type="GO" id="GO:0003756">
    <property type="term" value="F:protein disulfide isomerase activity"/>
    <property type="evidence" value="ECO:0007669"/>
    <property type="project" value="UniProtKB-EC"/>
</dbReference>
<evidence type="ECO:0000259" key="11">
    <source>
        <dbReference type="PROSITE" id="PS51352"/>
    </source>
</evidence>
<dbReference type="SUPFAM" id="SSF47933">
    <property type="entry name" value="ERP29 C domain-like"/>
    <property type="match status" value="1"/>
</dbReference>
<dbReference type="InterPro" id="IPR013766">
    <property type="entry name" value="Thioredoxin_domain"/>
</dbReference>
<comment type="similarity">
    <text evidence="2 9">Belongs to the protein disulfide isomerase family.</text>
</comment>
<dbReference type="PANTHER" id="PTHR45672:SF11">
    <property type="entry name" value="PROTEIN DISULFIDE-ISOMERASE C17H9.14C"/>
    <property type="match status" value="1"/>
</dbReference>
<dbReference type="GO" id="GO:0006457">
    <property type="term" value="P:protein folding"/>
    <property type="evidence" value="ECO:0007669"/>
    <property type="project" value="TreeGrafter"/>
</dbReference>
<accession>A0AAW1PYI1</accession>
<dbReference type="EMBL" id="JALJOQ010000004">
    <property type="protein sequence ID" value="KAK9813472.1"/>
    <property type="molecule type" value="Genomic_DNA"/>
</dbReference>
<keyword evidence="8" id="KW-0676">Redox-active center</keyword>
<comment type="catalytic activity">
    <reaction evidence="1">
        <text>Catalyzes the rearrangement of -S-S- bonds in proteins.</text>
        <dbReference type="EC" id="5.3.4.1"/>
    </reaction>
</comment>
<gene>
    <name evidence="12" type="ORF">WJX73_000851</name>
</gene>
<dbReference type="PROSITE" id="PS51352">
    <property type="entry name" value="THIOREDOXIN_2"/>
    <property type="match status" value="1"/>
</dbReference>
<evidence type="ECO:0000256" key="6">
    <source>
        <dbReference type="ARBA" id="ARBA00023157"/>
    </source>
</evidence>
<feature type="domain" description="Thioredoxin" evidence="11">
    <location>
        <begin position="11"/>
        <end position="144"/>
    </location>
</feature>
<evidence type="ECO:0000256" key="5">
    <source>
        <dbReference type="ARBA" id="ARBA00022737"/>
    </source>
</evidence>
<evidence type="ECO:0000256" key="1">
    <source>
        <dbReference type="ARBA" id="ARBA00001182"/>
    </source>
</evidence>
<keyword evidence="4 10" id="KW-0732">Signal</keyword>
<evidence type="ECO:0000256" key="8">
    <source>
        <dbReference type="ARBA" id="ARBA00023284"/>
    </source>
</evidence>
<dbReference type="InterPro" id="IPR036249">
    <property type="entry name" value="Thioredoxin-like_sf"/>
</dbReference>
<evidence type="ECO:0000256" key="10">
    <source>
        <dbReference type="SAM" id="SignalP"/>
    </source>
</evidence>
<evidence type="ECO:0000256" key="9">
    <source>
        <dbReference type="RuleBase" id="RU004208"/>
    </source>
</evidence>
<protein>
    <recommendedName>
        <fullName evidence="3">protein disulfide-isomerase</fullName>
        <ecNumber evidence="3">5.3.4.1</ecNumber>
    </recommendedName>
</protein>
<dbReference type="Gene3D" id="3.40.30.10">
    <property type="entry name" value="Glutaredoxin"/>
    <property type="match status" value="1"/>
</dbReference>
<name>A0AAW1PYI1_9CHLO</name>
<keyword evidence="6" id="KW-1015">Disulfide bond</keyword>
<evidence type="ECO:0000256" key="7">
    <source>
        <dbReference type="ARBA" id="ARBA00023235"/>
    </source>
</evidence>
<dbReference type="PANTHER" id="PTHR45672">
    <property type="entry name" value="PROTEIN DISULFIDE-ISOMERASE C17H9.14C-RELATED"/>
    <property type="match status" value="1"/>
</dbReference>
<reference evidence="12 13" key="1">
    <citation type="journal article" date="2024" name="Nat. Commun.">
        <title>Phylogenomics reveals the evolutionary origins of lichenization in chlorophyte algae.</title>
        <authorList>
            <person name="Puginier C."/>
            <person name="Libourel C."/>
            <person name="Otte J."/>
            <person name="Skaloud P."/>
            <person name="Haon M."/>
            <person name="Grisel S."/>
            <person name="Petersen M."/>
            <person name="Berrin J.G."/>
            <person name="Delaux P.M."/>
            <person name="Dal Grande F."/>
            <person name="Keller J."/>
        </authorList>
    </citation>
    <scope>NUCLEOTIDE SEQUENCE [LARGE SCALE GENOMIC DNA]</scope>
    <source>
        <strain evidence="12 13">SAG 2036</strain>
    </source>
</reference>
<keyword evidence="7" id="KW-0413">Isomerase</keyword>
<feature type="chain" id="PRO_5043463758" description="protein disulfide-isomerase" evidence="10">
    <location>
        <begin position="22"/>
        <end position="252"/>
    </location>
</feature>
<evidence type="ECO:0000256" key="2">
    <source>
        <dbReference type="ARBA" id="ARBA00006347"/>
    </source>
</evidence>
<evidence type="ECO:0000313" key="12">
    <source>
        <dbReference type="EMBL" id="KAK9813472.1"/>
    </source>
</evidence>
<evidence type="ECO:0000256" key="4">
    <source>
        <dbReference type="ARBA" id="ARBA00022729"/>
    </source>
</evidence>
<dbReference type="NCBIfam" id="TIGR01126">
    <property type="entry name" value="pdi_dom"/>
    <property type="match status" value="1"/>
</dbReference>
<dbReference type="EC" id="5.3.4.1" evidence="3"/>
<organism evidence="12 13">
    <name type="scientific">Symbiochloris irregularis</name>
    <dbReference type="NCBI Taxonomy" id="706552"/>
    <lineage>
        <taxon>Eukaryota</taxon>
        <taxon>Viridiplantae</taxon>
        <taxon>Chlorophyta</taxon>
        <taxon>core chlorophytes</taxon>
        <taxon>Trebouxiophyceae</taxon>
        <taxon>Trebouxiales</taxon>
        <taxon>Trebouxiaceae</taxon>
        <taxon>Symbiochloris</taxon>
    </lineage>
</organism>
<dbReference type="InterPro" id="IPR036356">
    <property type="entry name" value="ERp29_C_sf"/>
</dbReference>
<comment type="caution">
    <text evidence="12">The sequence shown here is derived from an EMBL/GenBank/DDBJ whole genome shotgun (WGS) entry which is preliminary data.</text>
</comment>
<dbReference type="PRINTS" id="PR00421">
    <property type="entry name" value="THIOREDOXIN"/>
</dbReference>